<accession>A0AAN7Y9U1</accession>
<dbReference type="AlphaFoldDB" id="A0AAN7Y9U1"/>
<reference evidence="2 3" key="1">
    <citation type="submission" date="2023-08" db="EMBL/GenBank/DDBJ databases">
        <title>Black Yeasts Isolated from many extreme environments.</title>
        <authorList>
            <person name="Coleine C."/>
            <person name="Stajich J.E."/>
            <person name="Selbmann L."/>
        </authorList>
    </citation>
    <scope>NUCLEOTIDE SEQUENCE [LARGE SCALE GENOMIC DNA]</scope>
    <source>
        <strain evidence="2 3">CCFEE 5910</strain>
    </source>
</reference>
<dbReference type="InterPro" id="IPR036322">
    <property type="entry name" value="WD40_repeat_dom_sf"/>
</dbReference>
<dbReference type="Pfam" id="PF00400">
    <property type="entry name" value="WD40"/>
    <property type="match status" value="2"/>
</dbReference>
<dbReference type="SUPFAM" id="SSF50978">
    <property type="entry name" value="WD40 repeat-like"/>
    <property type="match status" value="1"/>
</dbReference>
<evidence type="ECO:0000256" key="1">
    <source>
        <dbReference type="SAM" id="MobiDB-lite"/>
    </source>
</evidence>
<evidence type="ECO:0000313" key="3">
    <source>
        <dbReference type="Proteomes" id="UP001309876"/>
    </source>
</evidence>
<gene>
    <name evidence="2" type="primary">MAK11</name>
    <name evidence="2" type="ORF">LTR05_000698</name>
</gene>
<name>A0AAN7Y9U1_9EURO</name>
<feature type="region of interest" description="Disordered" evidence="1">
    <location>
        <begin position="1"/>
        <end position="85"/>
    </location>
</feature>
<protein>
    <submittedName>
        <fullName evidence="2">Protein mak11</fullName>
    </submittedName>
</protein>
<dbReference type="EMBL" id="JAVRRJ010000001">
    <property type="protein sequence ID" value="KAK5090525.1"/>
    <property type="molecule type" value="Genomic_DNA"/>
</dbReference>
<dbReference type="PANTHER" id="PTHR44675:SF1">
    <property type="entry name" value="P21-ACTIVATED PROTEIN KINASE-INTERACTING PROTEIN 1"/>
    <property type="match status" value="1"/>
</dbReference>
<dbReference type="InterPro" id="IPR051959">
    <property type="entry name" value="PAK1-Kinase_Regulator"/>
</dbReference>
<feature type="region of interest" description="Disordered" evidence="1">
    <location>
        <begin position="175"/>
        <end position="199"/>
    </location>
</feature>
<proteinExistence type="predicted"/>
<dbReference type="InterPro" id="IPR015943">
    <property type="entry name" value="WD40/YVTN_repeat-like_dom_sf"/>
</dbReference>
<dbReference type="InterPro" id="IPR001680">
    <property type="entry name" value="WD40_rpt"/>
</dbReference>
<feature type="compositionally biased region" description="Low complexity" evidence="1">
    <location>
        <begin position="39"/>
        <end position="51"/>
    </location>
</feature>
<dbReference type="SMART" id="SM00320">
    <property type="entry name" value="WD40"/>
    <property type="match status" value="4"/>
</dbReference>
<keyword evidence="3" id="KW-1185">Reference proteome</keyword>
<comment type="caution">
    <text evidence="2">The sequence shown here is derived from an EMBL/GenBank/DDBJ whole genome shotgun (WGS) entry which is preliminary data.</text>
</comment>
<dbReference type="Proteomes" id="UP001309876">
    <property type="component" value="Unassembled WGS sequence"/>
</dbReference>
<dbReference type="Gene3D" id="2.130.10.10">
    <property type="entry name" value="YVTN repeat-like/Quinoprotein amine dehydrogenase"/>
    <property type="match status" value="1"/>
</dbReference>
<organism evidence="2 3">
    <name type="scientific">Lithohypha guttulata</name>
    <dbReference type="NCBI Taxonomy" id="1690604"/>
    <lineage>
        <taxon>Eukaryota</taxon>
        <taxon>Fungi</taxon>
        <taxon>Dikarya</taxon>
        <taxon>Ascomycota</taxon>
        <taxon>Pezizomycotina</taxon>
        <taxon>Eurotiomycetes</taxon>
        <taxon>Chaetothyriomycetidae</taxon>
        <taxon>Chaetothyriales</taxon>
        <taxon>Trichomeriaceae</taxon>
        <taxon>Lithohypha</taxon>
    </lineage>
</organism>
<sequence length="529" mass="56883">MSKRKRDREADKAPNVVNDGASQPLKATAKLQSQNQGVSSSSIKPQPSKSSANNANGGLKTSNASIQQPKSAATPKSTKIPRTENHIDVKTELPVVQIITGSYERTLHGITAKLSLNDGKLRSIYADSFLFNAHQSAVRCLALSPMPEESDQGVYLATGGSDERVNIYSLSAAPVPDTDRKGRKVPTMPTFGPNQISENPLNRELGTLVQHSSSITALHFPSRSKLLSASEDNTISVTRVRDLEVISTVKAPRPKVSGQASGDSASAGTVPSGVNDFAIHPSMKLMVSVGRGEKCMRLWNLVTGKKAGVLNFERDILQAVKEGKYSHGEGRKIRWNHSGTEFSVAFERGVVVFGQDSKPRCVLMPSTLTKVHQLVYFRTGKDHEFLACSTDDGKILFFDTAKASTATKDLPLLNPIAYMGGEKHAITKRIKDFQILDLTKHGFPGRLTIVGCSNGDISLLSLRDDEILKPETDGGFVGTASADVYSTGNRVTCLVAFAMLPALDIEGGLSEAESGLGSEIDTEDSSDNE</sequence>
<evidence type="ECO:0000313" key="2">
    <source>
        <dbReference type="EMBL" id="KAK5090525.1"/>
    </source>
</evidence>
<dbReference type="PANTHER" id="PTHR44675">
    <property type="entry name" value="PAK1 INTERACTING PROTEIN 1"/>
    <property type="match status" value="1"/>
</dbReference>
<feature type="compositionally biased region" description="Polar residues" evidence="1">
    <location>
        <begin position="52"/>
        <end position="77"/>
    </location>
</feature>